<keyword evidence="2" id="KW-1133">Transmembrane helix</keyword>
<accession>A0A2G5V1U7</accession>
<reference evidence="4" key="1">
    <citation type="submission" date="2017-10" db="EMBL/GenBank/DDBJ databases">
        <title>Rapid genome shrinkage in a self-fertile nematode reveals novel sperm competition proteins.</title>
        <authorList>
            <person name="Yin D."/>
            <person name="Schwarz E.M."/>
            <person name="Thomas C.G."/>
            <person name="Felde R.L."/>
            <person name="Korf I.F."/>
            <person name="Cutter A.D."/>
            <person name="Schartner C.M."/>
            <person name="Ralston E.J."/>
            <person name="Meyer B.J."/>
            <person name="Haag E.S."/>
        </authorList>
    </citation>
    <scope>NUCLEOTIDE SEQUENCE [LARGE SCALE GENOMIC DNA]</scope>
    <source>
        <strain evidence="4">JU1422</strain>
    </source>
</reference>
<feature type="region of interest" description="Disordered" evidence="1">
    <location>
        <begin position="87"/>
        <end position="109"/>
    </location>
</feature>
<name>A0A2G5V1U7_9PELO</name>
<gene>
    <name evidence="3" type="primary">Cni-F59B10.6</name>
    <name evidence="3" type="synonym">Cnig_chr_II.g5674</name>
    <name evidence="3" type="ORF">B9Z55_005674</name>
</gene>
<dbReference type="AlphaFoldDB" id="A0A2G5V1U7"/>
<comment type="caution">
    <text evidence="3">The sequence shown here is derived from an EMBL/GenBank/DDBJ whole genome shotgun (WGS) entry which is preliminary data.</text>
</comment>
<keyword evidence="2" id="KW-0812">Transmembrane</keyword>
<proteinExistence type="predicted"/>
<protein>
    <submittedName>
        <fullName evidence="3">Uncharacterized protein</fullName>
    </submittedName>
</protein>
<feature type="compositionally biased region" description="Basic and acidic residues" evidence="1">
    <location>
        <begin position="87"/>
        <end position="98"/>
    </location>
</feature>
<evidence type="ECO:0000256" key="2">
    <source>
        <dbReference type="SAM" id="Phobius"/>
    </source>
</evidence>
<keyword evidence="4" id="KW-1185">Reference proteome</keyword>
<dbReference type="OrthoDB" id="5848066at2759"/>
<evidence type="ECO:0000313" key="4">
    <source>
        <dbReference type="Proteomes" id="UP000230233"/>
    </source>
</evidence>
<evidence type="ECO:0000313" key="3">
    <source>
        <dbReference type="EMBL" id="PIC45762.1"/>
    </source>
</evidence>
<keyword evidence="2" id="KW-0472">Membrane</keyword>
<dbReference type="EMBL" id="PDUG01000002">
    <property type="protein sequence ID" value="PIC45762.1"/>
    <property type="molecule type" value="Genomic_DNA"/>
</dbReference>
<feature type="transmembrane region" description="Helical" evidence="2">
    <location>
        <begin position="31"/>
        <end position="54"/>
    </location>
</feature>
<dbReference type="Proteomes" id="UP000230233">
    <property type="component" value="Chromosome II"/>
</dbReference>
<evidence type="ECO:0000256" key="1">
    <source>
        <dbReference type="SAM" id="MobiDB-lite"/>
    </source>
</evidence>
<sequence>MIVYHKLYFEEHVKMTEKPAIDMLFDEVSQVFWIILICYIFASCLWIIYCCYIHKVELNIVEKKIEENAMARSRELQRLLNAYNKITKSEEDPSDRHPPSQSIIIPEQV</sequence>
<organism evidence="3 4">
    <name type="scientific">Caenorhabditis nigoni</name>
    <dbReference type="NCBI Taxonomy" id="1611254"/>
    <lineage>
        <taxon>Eukaryota</taxon>
        <taxon>Metazoa</taxon>
        <taxon>Ecdysozoa</taxon>
        <taxon>Nematoda</taxon>
        <taxon>Chromadorea</taxon>
        <taxon>Rhabditida</taxon>
        <taxon>Rhabditina</taxon>
        <taxon>Rhabditomorpha</taxon>
        <taxon>Rhabditoidea</taxon>
        <taxon>Rhabditidae</taxon>
        <taxon>Peloderinae</taxon>
        <taxon>Caenorhabditis</taxon>
    </lineage>
</organism>